<dbReference type="GO" id="GO:0005737">
    <property type="term" value="C:cytoplasm"/>
    <property type="evidence" value="ECO:0007669"/>
    <property type="project" value="UniProtKB-SubCell"/>
</dbReference>
<evidence type="ECO:0000256" key="4">
    <source>
        <dbReference type="ARBA" id="ARBA00023125"/>
    </source>
</evidence>
<evidence type="ECO:0000313" key="7">
    <source>
        <dbReference type="EMBL" id="KAE8753669.1"/>
    </source>
</evidence>
<feature type="domain" description="HTH marR-type" evidence="6">
    <location>
        <begin position="1"/>
        <end position="84"/>
    </location>
</feature>
<keyword evidence="2" id="KW-0963">Cytoplasm</keyword>
<dbReference type="Proteomes" id="UP000463700">
    <property type="component" value="Unassembled WGS sequence"/>
</dbReference>
<dbReference type="GO" id="GO:0003700">
    <property type="term" value="F:DNA-binding transcription factor activity"/>
    <property type="evidence" value="ECO:0007669"/>
    <property type="project" value="InterPro"/>
</dbReference>
<dbReference type="GO" id="GO:0003677">
    <property type="term" value="F:DNA binding"/>
    <property type="evidence" value="ECO:0007669"/>
    <property type="project" value="UniProtKB-KW"/>
</dbReference>
<dbReference type="SUPFAM" id="SSF46785">
    <property type="entry name" value="Winged helix' DNA-binding domain"/>
    <property type="match status" value="1"/>
</dbReference>
<protein>
    <submittedName>
        <fullName evidence="7">MarR family transcriptional regulator</fullName>
    </submittedName>
</protein>
<dbReference type="RefSeq" id="WP_154567570.1">
    <property type="nucleotide sequence ID" value="NZ_VOSW01000181.1"/>
</dbReference>
<dbReference type="AlphaFoldDB" id="A0A6N6W0L4"/>
<dbReference type="Pfam" id="PF22381">
    <property type="entry name" value="Staph_reg_Sar_Rot"/>
    <property type="match status" value="1"/>
</dbReference>
<evidence type="ECO:0000313" key="8">
    <source>
        <dbReference type="Proteomes" id="UP000463700"/>
    </source>
</evidence>
<keyword evidence="3" id="KW-0805">Transcription regulation</keyword>
<evidence type="ECO:0000256" key="1">
    <source>
        <dbReference type="ARBA" id="ARBA00004496"/>
    </source>
</evidence>
<dbReference type="PROSITE" id="PS50995">
    <property type="entry name" value="HTH_MARR_2"/>
    <property type="match status" value="1"/>
</dbReference>
<dbReference type="InterPro" id="IPR039422">
    <property type="entry name" value="MarR/SlyA-like"/>
</dbReference>
<evidence type="ECO:0000256" key="3">
    <source>
        <dbReference type="ARBA" id="ARBA00023015"/>
    </source>
</evidence>
<dbReference type="PANTHER" id="PTHR33164">
    <property type="entry name" value="TRANSCRIPTIONAL REGULATOR, MARR FAMILY"/>
    <property type="match status" value="1"/>
</dbReference>
<dbReference type="InterPro" id="IPR055166">
    <property type="entry name" value="Transc_reg_Sar_Rot_HTH"/>
</dbReference>
<dbReference type="OrthoDB" id="8759079at2"/>
<name>A0A6N6W0L4_9BURK</name>
<keyword evidence="5" id="KW-0804">Transcription</keyword>
<dbReference type="Gene3D" id="1.10.10.10">
    <property type="entry name" value="Winged helix-like DNA-binding domain superfamily/Winged helix DNA-binding domain"/>
    <property type="match status" value="1"/>
</dbReference>
<dbReference type="InterPro" id="IPR000835">
    <property type="entry name" value="HTH_MarR-typ"/>
</dbReference>
<sequence>MSVLWEHDGIALRAVAERVFLDSATLTPLLKRLEAAGRVNRSRESTDERQVLITRDEDGRALKAAAAIISTTALRATGINRQSF</sequence>
<reference evidence="7 8" key="1">
    <citation type="journal article" date="2020" name="Int. J. Syst. Evol. Microbiol.">
        <title>Paraburkholderia madseniana sp. nov., a phenolic acid-degrading bacterium isolated from acidic forest soil.</title>
        <authorList>
            <person name="Wilhelm R.C."/>
            <person name="Murphy S.J.L."/>
            <person name="Feriancek N.M."/>
            <person name="Karasz D.C."/>
            <person name="DeRito C.M."/>
            <person name="Newman J.D."/>
            <person name="Buckley D.H."/>
        </authorList>
    </citation>
    <scope>NUCLEOTIDE SEQUENCE [LARGE SCALE GENOMIC DNA]</scope>
    <source>
        <strain evidence="7 8">RP11</strain>
    </source>
</reference>
<organism evidence="7 8">
    <name type="scientific">Paraburkholderia madseniana</name>
    <dbReference type="NCBI Taxonomy" id="2599607"/>
    <lineage>
        <taxon>Bacteria</taxon>
        <taxon>Pseudomonadati</taxon>
        <taxon>Pseudomonadota</taxon>
        <taxon>Betaproteobacteria</taxon>
        <taxon>Burkholderiales</taxon>
        <taxon>Burkholderiaceae</taxon>
        <taxon>Paraburkholderia</taxon>
    </lineage>
</organism>
<evidence type="ECO:0000256" key="5">
    <source>
        <dbReference type="ARBA" id="ARBA00023163"/>
    </source>
</evidence>
<comment type="caution">
    <text evidence="7">The sequence shown here is derived from an EMBL/GenBank/DDBJ whole genome shotgun (WGS) entry which is preliminary data.</text>
</comment>
<proteinExistence type="predicted"/>
<dbReference type="InterPro" id="IPR036388">
    <property type="entry name" value="WH-like_DNA-bd_sf"/>
</dbReference>
<dbReference type="InterPro" id="IPR036390">
    <property type="entry name" value="WH_DNA-bd_sf"/>
</dbReference>
<accession>A0A6N6W0L4</accession>
<dbReference type="PANTHER" id="PTHR33164:SF5">
    <property type="entry name" value="ORGANIC HYDROPEROXIDE RESISTANCE TRANSCRIPTIONAL REGULATOR"/>
    <property type="match status" value="1"/>
</dbReference>
<evidence type="ECO:0000256" key="2">
    <source>
        <dbReference type="ARBA" id="ARBA00022490"/>
    </source>
</evidence>
<dbReference type="GO" id="GO:0006950">
    <property type="term" value="P:response to stress"/>
    <property type="evidence" value="ECO:0007669"/>
    <property type="project" value="TreeGrafter"/>
</dbReference>
<gene>
    <name evidence="7" type="ORF">FSO04_43850</name>
</gene>
<comment type="subcellular location">
    <subcellularLocation>
        <location evidence="1">Cytoplasm</location>
    </subcellularLocation>
</comment>
<dbReference type="EMBL" id="VOSW01000181">
    <property type="protein sequence ID" value="KAE8753669.1"/>
    <property type="molecule type" value="Genomic_DNA"/>
</dbReference>
<keyword evidence="4" id="KW-0238">DNA-binding</keyword>
<evidence type="ECO:0000259" key="6">
    <source>
        <dbReference type="PROSITE" id="PS50995"/>
    </source>
</evidence>